<dbReference type="OrthoDB" id="10251809at2759"/>
<dbReference type="SUPFAM" id="SSF50965">
    <property type="entry name" value="Galactose oxidase, central domain"/>
    <property type="match status" value="1"/>
</dbReference>
<dbReference type="PANTHER" id="PTHR46093:SF18">
    <property type="entry name" value="FIBRONECTIN TYPE-III DOMAIN-CONTAINING PROTEIN"/>
    <property type="match status" value="1"/>
</dbReference>
<keyword evidence="3" id="KW-0472">Membrane</keyword>
<dbReference type="PANTHER" id="PTHR46093">
    <property type="entry name" value="ACYL-COA-BINDING DOMAIN-CONTAINING PROTEIN 5"/>
    <property type="match status" value="1"/>
</dbReference>
<keyword evidence="5" id="KW-1185">Reference proteome</keyword>
<evidence type="ECO:0008006" key="6">
    <source>
        <dbReference type="Google" id="ProtNLM"/>
    </source>
</evidence>
<dbReference type="EMBL" id="ML119650">
    <property type="protein sequence ID" value="RPA86354.1"/>
    <property type="molecule type" value="Genomic_DNA"/>
</dbReference>
<evidence type="ECO:0000256" key="3">
    <source>
        <dbReference type="SAM" id="Phobius"/>
    </source>
</evidence>
<evidence type="ECO:0000256" key="1">
    <source>
        <dbReference type="ARBA" id="ARBA00022441"/>
    </source>
</evidence>
<evidence type="ECO:0000313" key="5">
    <source>
        <dbReference type="Proteomes" id="UP000275078"/>
    </source>
</evidence>
<proteinExistence type="predicted"/>
<reference evidence="4 5" key="1">
    <citation type="journal article" date="2018" name="Nat. Ecol. Evol.">
        <title>Pezizomycetes genomes reveal the molecular basis of ectomycorrhizal truffle lifestyle.</title>
        <authorList>
            <person name="Murat C."/>
            <person name="Payen T."/>
            <person name="Noel B."/>
            <person name="Kuo A."/>
            <person name="Morin E."/>
            <person name="Chen J."/>
            <person name="Kohler A."/>
            <person name="Krizsan K."/>
            <person name="Balestrini R."/>
            <person name="Da Silva C."/>
            <person name="Montanini B."/>
            <person name="Hainaut M."/>
            <person name="Levati E."/>
            <person name="Barry K.W."/>
            <person name="Belfiori B."/>
            <person name="Cichocki N."/>
            <person name="Clum A."/>
            <person name="Dockter R.B."/>
            <person name="Fauchery L."/>
            <person name="Guy J."/>
            <person name="Iotti M."/>
            <person name="Le Tacon F."/>
            <person name="Lindquist E.A."/>
            <person name="Lipzen A."/>
            <person name="Malagnac F."/>
            <person name="Mello A."/>
            <person name="Molinier V."/>
            <person name="Miyauchi S."/>
            <person name="Poulain J."/>
            <person name="Riccioni C."/>
            <person name="Rubini A."/>
            <person name="Sitrit Y."/>
            <person name="Splivallo R."/>
            <person name="Traeger S."/>
            <person name="Wang M."/>
            <person name="Zifcakova L."/>
            <person name="Wipf D."/>
            <person name="Zambonelli A."/>
            <person name="Paolocci F."/>
            <person name="Nowrousian M."/>
            <person name="Ottonello S."/>
            <person name="Baldrian P."/>
            <person name="Spatafora J.W."/>
            <person name="Henrissat B."/>
            <person name="Nagy L.G."/>
            <person name="Aury J.M."/>
            <person name="Wincker P."/>
            <person name="Grigoriev I.V."/>
            <person name="Bonfante P."/>
            <person name="Martin F.M."/>
        </authorList>
    </citation>
    <scope>NUCLEOTIDE SEQUENCE [LARGE SCALE GENOMIC DNA]</scope>
    <source>
        <strain evidence="4 5">RN42</strain>
    </source>
</reference>
<evidence type="ECO:0000256" key="2">
    <source>
        <dbReference type="ARBA" id="ARBA00022737"/>
    </source>
</evidence>
<dbReference type="Gene3D" id="2.120.10.80">
    <property type="entry name" value="Kelch-type beta propeller"/>
    <property type="match status" value="1"/>
</dbReference>
<organism evidence="4 5">
    <name type="scientific">Ascobolus immersus RN42</name>
    <dbReference type="NCBI Taxonomy" id="1160509"/>
    <lineage>
        <taxon>Eukaryota</taxon>
        <taxon>Fungi</taxon>
        <taxon>Dikarya</taxon>
        <taxon>Ascomycota</taxon>
        <taxon>Pezizomycotina</taxon>
        <taxon>Pezizomycetes</taxon>
        <taxon>Pezizales</taxon>
        <taxon>Ascobolaceae</taxon>
        <taxon>Ascobolus</taxon>
    </lineage>
</organism>
<dbReference type="STRING" id="1160509.A0A3N4IXH2"/>
<keyword evidence="3" id="KW-0812">Transmembrane</keyword>
<dbReference type="Pfam" id="PF24681">
    <property type="entry name" value="Kelch_KLHDC2_KLHL20_DRC7"/>
    <property type="match status" value="1"/>
</dbReference>
<dbReference type="InterPro" id="IPR011043">
    <property type="entry name" value="Gal_Oxase/kelch_b-propeller"/>
</dbReference>
<keyword evidence="3" id="KW-1133">Transmembrane helix</keyword>
<name>A0A3N4IXH2_ASCIM</name>
<gene>
    <name evidence="4" type="ORF">BJ508DRAFT_373088</name>
</gene>
<dbReference type="InterPro" id="IPR015915">
    <property type="entry name" value="Kelch-typ_b-propeller"/>
</dbReference>
<sequence>MKIDMGTSVVETRQSKKVEFCTWENGLSTIVDDKLYLSSGSYRTTEKPTEPIADMGGKHDVVIRNLSDGVKVTKWPRFTISKPSNVPSYRNSAIWSSEETGKIYEFGGLVITDVQRTALKPSSLNVLDLKSGNWEVKTDLDETNRRFGGGYTQGNGKGFYYKGKVSRHSTPSAVDSFPESMLVFDMENEVFKEMSAHPDAPKALTYPTMTYAPYGKKGTVLVTGGLDPVTEEHYSYDVVDIFNIDTGDWYRQNATGDIPPVRSGQCSVSVSSPDGSSHQTFVYGGHGPKKESYDHIYVLSVPSFTWQKVWELPDEKGFARTGVTCSVHGSKMITIGGTKPKAKDTACDIDNERDGINIFDLTDLEWISEERYNKGDYQVSDSVAKVIGGDGKGGATKLEPELGWSSEGLKEIFAVESESAGLDGAKTKLSSKGGKGKGKGAVIGGAVGGILAALIIIAIIVSLVKRRKKTGYWAARKNDPDSQEVPFGARTELAGSTEADKTPVKAWADDNHQQQTHTVELANTMVPAAYPPPQGYNHYNAPPTENTAYELQSSRTNDSTIATSYGHNDQVLVELPPSEVAHKGQAPIITDPTAIAERQKKEREAAVNRGNGYSQ</sequence>
<dbReference type="Proteomes" id="UP000275078">
    <property type="component" value="Unassembled WGS sequence"/>
</dbReference>
<protein>
    <recommendedName>
        <fullName evidence="6">Galactose oxidase</fullName>
    </recommendedName>
</protein>
<feature type="transmembrane region" description="Helical" evidence="3">
    <location>
        <begin position="441"/>
        <end position="464"/>
    </location>
</feature>
<keyword evidence="2" id="KW-0677">Repeat</keyword>
<keyword evidence="1" id="KW-0880">Kelch repeat</keyword>
<accession>A0A3N4IXH2</accession>
<dbReference type="AlphaFoldDB" id="A0A3N4IXH2"/>
<evidence type="ECO:0000313" key="4">
    <source>
        <dbReference type="EMBL" id="RPA86354.1"/>
    </source>
</evidence>